<organism evidence="2 3">
    <name type="scientific">Methylobacterium nodulans (strain LMG 21967 / CNCM I-2342 / ORS 2060)</name>
    <dbReference type="NCBI Taxonomy" id="460265"/>
    <lineage>
        <taxon>Bacteria</taxon>
        <taxon>Pseudomonadati</taxon>
        <taxon>Pseudomonadota</taxon>
        <taxon>Alphaproteobacteria</taxon>
        <taxon>Hyphomicrobiales</taxon>
        <taxon>Methylobacteriaceae</taxon>
        <taxon>Methylobacterium</taxon>
    </lineage>
</organism>
<dbReference type="HOGENOM" id="CLU_2220058_0_0_5"/>
<feature type="compositionally biased region" description="Basic residues" evidence="1">
    <location>
        <begin position="1"/>
        <end position="11"/>
    </location>
</feature>
<gene>
    <name evidence="2" type="ordered locus">Mnod_8015</name>
</gene>
<accession>B8IWW9</accession>
<reference evidence="3" key="1">
    <citation type="submission" date="2009-01" db="EMBL/GenBank/DDBJ databases">
        <title>Complete sequence of plasmid 2 of Methylobacterium nodulans ORS 2060.</title>
        <authorList>
            <consortium name="US DOE Joint Genome Institute"/>
            <person name="Lucas S."/>
            <person name="Copeland A."/>
            <person name="Lapidus A."/>
            <person name="Glavina del Rio T."/>
            <person name="Dalin E."/>
            <person name="Tice H."/>
            <person name="Bruce D."/>
            <person name="Goodwin L."/>
            <person name="Pitluck S."/>
            <person name="Sims D."/>
            <person name="Brettin T."/>
            <person name="Detter J.C."/>
            <person name="Han C."/>
            <person name="Larimer F."/>
            <person name="Land M."/>
            <person name="Hauser L."/>
            <person name="Kyrpides N."/>
            <person name="Ivanova N."/>
            <person name="Marx C.J."/>
            <person name="Richardson P."/>
        </authorList>
    </citation>
    <scope>NUCLEOTIDE SEQUENCE [LARGE SCALE GENOMIC DNA]</scope>
    <source>
        <strain evidence="3">LMG 21967 / CNCM I-2342 / ORS 2060</strain>
        <plasmid evidence="3">Plasmid pMNOD02</plasmid>
    </source>
</reference>
<evidence type="ECO:0000313" key="3">
    <source>
        <dbReference type="Proteomes" id="UP000008207"/>
    </source>
</evidence>
<sequence length="106" mass="11818">MLAHGRRHPTRFPRQDRWGERQEPAPLIEVLRPVGEVDGIGVFLARHPNRKDDLFEVVIGPASCSECEVVATLPTTRAGKTEAIRISMAILRTLDLISSINDRPPV</sequence>
<evidence type="ECO:0000256" key="1">
    <source>
        <dbReference type="SAM" id="MobiDB-lite"/>
    </source>
</evidence>
<name>B8IWW9_METNO</name>
<keyword evidence="3" id="KW-1185">Reference proteome</keyword>
<keyword evidence="2" id="KW-0614">Plasmid</keyword>
<evidence type="ECO:0000313" key="2">
    <source>
        <dbReference type="EMBL" id="ACL63010.1"/>
    </source>
</evidence>
<geneLocation type="plasmid" evidence="2 3">
    <name>pMNOD02</name>
</geneLocation>
<dbReference type="AlphaFoldDB" id="B8IWW9"/>
<proteinExistence type="predicted"/>
<feature type="region of interest" description="Disordered" evidence="1">
    <location>
        <begin position="1"/>
        <end position="20"/>
    </location>
</feature>
<dbReference type="Proteomes" id="UP000008207">
    <property type="component" value="Plasmid pMNOD02"/>
</dbReference>
<dbReference type="EMBL" id="CP001351">
    <property type="protein sequence ID" value="ACL63010.1"/>
    <property type="molecule type" value="Genomic_DNA"/>
</dbReference>
<dbReference type="KEGG" id="mno:Mnod_8015"/>
<protein>
    <submittedName>
        <fullName evidence="2">Uncharacterized protein</fullName>
    </submittedName>
</protein>